<dbReference type="EMBL" id="BAABBN010000015">
    <property type="protein sequence ID" value="GAA3938583.1"/>
    <property type="molecule type" value="Genomic_DNA"/>
</dbReference>
<dbReference type="PANTHER" id="PTHR10285">
    <property type="entry name" value="URIDINE KINASE"/>
    <property type="match status" value="1"/>
</dbReference>
<sequence>MAGFIQNFLLQYCLPDSYESHARRYFDPVAEALAAQQTQMSRPLFIGLNGCQGSGKTTLASYLLAWFSAHNLNAISISLDDFYYGKSQRSALARTVHPLLATRGVPGTHDTELARTVLSKLANGETGIRIPAFNKAQDDRVPESEWRVTQQAMDVVLIEGWCWGATPQHEDELKTPVNAMEANDDEAGIWRRYVNECLATQYPVLHQFMDVWLMLKAPSFDCVYQWRLEQEQKLVGALSEAEAKKASGVMSPDQISRFIQYYQRLTEHLLVHLPNSSDVVWALDSNRGIESMVFSEAFSSLIKDGVS</sequence>
<dbReference type="Gene3D" id="3.40.50.300">
    <property type="entry name" value="P-loop containing nucleotide triphosphate hydrolases"/>
    <property type="match status" value="1"/>
</dbReference>
<dbReference type="RefSeq" id="WP_344800255.1">
    <property type="nucleotide sequence ID" value="NZ_BAABBN010000015.1"/>
</dbReference>
<gene>
    <name evidence="1" type="ORF">GCM10022277_38400</name>
</gene>
<dbReference type="GO" id="GO:0016301">
    <property type="term" value="F:kinase activity"/>
    <property type="evidence" value="ECO:0007669"/>
    <property type="project" value="UniProtKB-KW"/>
</dbReference>
<keyword evidence="1" id="KW-0418">Kinase</keyword>
<evidence type="ECO:0000313" key="2">
    <source>
        <dbReference type="Proteomes" id="UP001501565"/>
    </source>
</evidence>
<protein>
    <submittedName>
        <fullName evidence="1">Kinase</fullName>
    </submittedName>
</protein>
<proteinExistence type="predicted"/>
<comment type="caution">
    <text evidence="1">The sequence shown here is derived from an EMBL/GenBank/DDBJ whole genome shotgun (WGS) entry which is preliminary data.</text>
</comment>
<dbReference type="SUPFAM" id="SSF52540">
    <property type="entry name" value="P-loop containing nucleoside triphosphate hydrolases"/>
    <property type="match status" value="1"/>
</dbReference>
<organism evidence="1 2">
    <name type="scientific">Litoribacillus peritrichatus</name>
    <dbReference type="NCBI Taxonomy" id="718191"/>
    <lineage>
        <taxon>Bacteria</taxon>
        <taxon>Pseudomonadati</taxon>
        <taxon>Pseudomonadota</taxon>
        <taxon>Gammaproteobacteria</taxon>
        <taxon>Oceanospirillales</taxon>
        <taxon>Oceanospirillaceae</taxon>
        <taxon>Litoribacillus</taxon>
    </lineage>
</organism>
<dbReference type="InterPro" id="IPR027417">
    <property type="entry name" value="P-loop_NTPase"/>
</dbReference>
<keyword evidence="2" id="KW-1185">Reference proteome</keyword>
<dbReference type="Proteomes" id="UP001501565">
    <property type="component" value="Unassembled WGS sequence"/>
</dbReference>
<name>A0ABP7N759_9GAMM</name>
<keyword evidence="1" id="KW-0808">Transferase</keyword>
<reference evidence="2" key="1">
    <citation type="journal article" date="2019" name="Int. J. Syst. Evol. Microbiol.">
        <title>The Global Catalogue of Microorganisms (GCM) 10K type strain sequencing project: providing services to taxonomists for standard genome sequencing and annotation.</title>
        <authorList>
            <consortium name="The Broad Institute Genomics Platform"/>
            <consortium name="The Broad Institute Genome Sequencing Center for Infectious Disease"/>
            <person name="Wu L."/>
            <person name="Ma J."/>
        </authorList>
    </citation>
    <scope>NUCLEOTIDE SEQUENCE [LARGE SCALE GENOMIC DNA]</scope>
    <source>
        <strain evidence="2">JCM 17551</strain>
    </source>
</reference>
<accession>A0ABP7N759</accession>
<evidence type="ECO:0000313" key="1">
    <source>
        <dbReference type="EMBL" id="GAA3938583.1"/>
    </source>
</evidence>